<dbReference type="Gene3D" id="1.10.10.10">
    <property type="entry name" value="Winged helix-like DNA-binding domain superfamily/Winged helix DNA-binding domain"/>
    <property type="match status" value="1"/>
</dbReference>
<comment type="caution">
    <text evidence="1">The sequence shown here is derived from an EMBL/GenBank/DDBJ whole genome shotgun (WGS) entry which is preliminary data.</text>
</comment>
<name>A0ABR9CPB4_9HYPH</name>
<organism evidence="1 2">
    <name type="scientific">Roseibium litorale</name>
    <dbReference type="NCBI Taxonomy" id="2803841"/>
    <lineage>
        <taxon>Bacteria</taxon>
        <taxon>Pseudomonadati</taxon>
        <taxon>Pseudomonadota</taxon>
        <taxon>Alphaproteobacteria</taxon>
        <taxon>Hyphomicrobiales</taxon>
        <taxon>Stappiaceae</taxon>
        <taxon>Roseibium</taxon>
    </lineage>
</organism>
<gene>
    <name evidence="1" type="ORF">IG616_12990</name>
</gene>
<dbReference type="InterPro" id="IPR002514">
    <property type="entry name" value="Transposase_8"/>
</dbReference>
<dbReference type="EMBL" id="JACYXI010000008">
    <property type="protein sequence ID" value="MBD8892469.1"/>
    <property type="molecule type" value="Genomic_DNA"/>
</dbReference>
<proteinExistence type="predicted"/>
<sequence length="75" mass="9094">MTGRERRRRWSDEHKLWILEEVVTSRLSVTEITRRHDVLLQQIYGWRRQFAKGGAPNAYRYNMKRLVQIIQINPA</sequence>
<accession>A0ABR9CPB4</accession>
<dbReference type="InterPro" id="IPR010921">
    <property type="entry name" value="Trp_repressor/repl_initiator"/>
</dbReference>
<dbReference type="Pfam" id="PF01527">
    <property type="entry name" value="HTH_Tnp_1"/>
    <property type="match status" value="1"/>
</dbReference>
<reference evidence="1 2" key="2">
    <citation type="journal article" date="2021" name="Int. J. Syst. Evol. Microbiol.">
        <title>Roseibium litorale sp. nov., isolated from a tidal flat sediment and proposal for the reclassification of Labrenzia polysiphoniae as Roseibium polysiphoniae comb. nov.</title>
        <authorList>
            <person name="Liu Y."/>
            <person name="Pei T."/>
            <person name="Du J."/>
            <person name="Chao M."/>
            <person name="Deng M.R."/>
            <person name="Zhu H."/>
        </authorList>
    </citation>
    <scope>NUCLEOTIDE SEQUENCE [LARGE SCALE GENOMIC DNA]</scope>
    <source>
        <strain evidence="1 2">4C16A</strain>
    </source>
</reference>
<reference evidence="2" key="1">
    <citation type="submission" date="2020-09" db="EMBL/GenBank/DDBJ databases">
        <title>The genome sequence of strain Labrenzia suaedae 4C16A.</title>
        <authorList>
            <person name="Liu Y."/>
        </authorList>
    </citation>
    <scope>NUCLEOTIDE SEQUENCE [LARGE SCALE GENOMIC DNA]</scope>
    <source>
        <strain evidence="2">4C16A</strain>
    </source>
</reference>
<evidence type="ECO:0000313" key="2">
    <source>
        <dbReference type="Proteomes" id="UP000632063"/>
    </source>
</evidence>
<dbReference type="InterPro" id="IPR036388">
    <property type="entry name" value="WH-like_DNA-bd_sf"/>
</dbReference>
<evidence type="ECO:0000313" key="1">
    <source>
        <dbReference type="EMBL" id="MBD8892469.1"/>
    </source>
</evidence>
<protein>
    <submittedName>
        <fullName evidence="1">Transposase</fullName>
    </submittedName>
</protein>
<keyword evidence="2" id="KW-1185">Reference proteome</keyword>
<dbReference type="RefSeq" id="WP_192148605.1">
    <property type="nucleotide sequence ID" value="NZ_JACYXI010000008.1"/>
</dbReference>
<dbReference type="SUPFAM" id="SSF48295">
    <property type="entry name" value="TrpR-like"/>
    <property type="match status" value="1"/>
</dbReference>
<dbReference type="Proteomes" id="UP000632063">
    <property type="component" value="Unassembled WGS sequence"/>
</dbReference>